<feature type="non-terminal residue" evidence="10">
    <location>
        <position position="367"/>
    </location>
</feature>
<evidence type="ECO:0000256" key="2">
    <source>
        <dbReference type="ARBA" id="ARBA00007242"/>
    </source>
</evidence>
<evidence type="ECO:0000256" key="1">
    <source>
        <dbReference type="ARBA" id="ARBA00004141"/>
    </source>
</evidence>
<proteinExistence type="inferred from homology"/>
<feature type="transmembrane region" description="Helical" evidence="7">
    <location>
        <begin position="118"/>
        <end position="140"/>
    </location>
</feature>
<dbReference type="GO" id="GO:0030295">
    <property type="term" value="F:protein kinase activator activity"/>
    <property type="evidence" value="ECO:0007669"/>
    <property type="project" value="TreeGrafter"/>
</dbReference>
<dbReference type="OrthoDB" id="9950908at2759"/>
<dbReference type="PROSITE" id="PS50259">
    <property type="entry name" value="G_PROTEIN_RECEP_F3_4"/>
    <property type="match status" value="1"/>
</dbReference>
<protein>
    <recommendedName>
        <fullName evidence="9">G-protein coupled receptors family 3 profile domain-containing protein</fullName>
    </recommendedName>
</protein>
<feature type="compositionally biased region" description="Basic and acidic residues" evidence="6">
    <location>
        <begin position="326"/>
        <end position="341"/>
    </location>
</feature>
<keyword evidence="11" id="KW-1185">Reference proteome</keyword>
<feature type="transmembrane region" description="Helical" evidence="7">
    <location>
        <begin position="199"/>
        <end position="221"/>
    </location>
</feature>
<dbReference type="GO" id="GO:0070062">
    <property type="term" value="C:extracellular exosome"/>
    <property type="evidence" value="ECO:0007669"/>
    <property type="project" value="TreeGrafter"/>
</dbReference>
<dbReference type="PANTHER" id="PTHR14511:SF19">
    <property type="entry name" value="G-PROTEIN COUPLED RECEPTOR FAMILY C GROUP 5 MEMBER C ISOFORM X1"/>
    <property type="match status" value="1"/>
</dbReference>
<keyword evidence="4 7" id="KW-1133">Transmembrane helix</keyword>
<evidence type="ECO:0000256" key="6">
    <source>
        <dbReference type="SAM" id="MobiDB-lite"/>
    </source>
</evidence>
<evidence type="ECO:0000259" key="9">
    <source>
        <dbReference type="PROSITE" id="PS50259"/>
    </source>
</evidence>
<gene>
    <name evidence="10" type="ORF">chiPu_0026082</name>
</gene>
<dbReference type="Proteomes" id="UP000287033">
    <property type="component" value="Unassembled WGS sequence"/>
</dbReference>
<dbReference type="PANTHER" id="PTHR14511">
    <property type="entry name" value="G PROTEIN COUPLED RECEPTOR, CLASS C, GROUP 5"/>
    <property type="match status" value="1"/>
</dbReference>
<comment type="subcellular location">
    <subcellularLocation>
        <location evidence="1">Membrane</location>
        <topology evidence="1">Multi-pass membrane protein</topology>
    </subcellularLocation>
</comment>
<sequence length="367" mass="39275">MAARWWALLLATGLLGGGARGALEEVPAGCREGTNPLYYALCGLKEAWGIVLEALAALGLGVGALLLLGLLVAGRRGRVPWARLALRAALGLGALGLFALLFAFAVRPHPANCGARRFLFGALFGLCFASLAAQAGGLAYQARRGRPYSGKAALLAAGLLFLAECLFKMEWLLATTVRGRPLEKEGAGQNPCHVAKKDFVASLVYVMALLASALLLSAVGLCCRRRPARRQAAYILASSALSVAVWAAWIAAYLAADRRGRRGRPRAPWYLTRDAWDDPPLGLALVVNAWVLVLGALVPWLVEARRHGQEEGEEEEEEEEDGQGDGEERRDEGFRLRETSKAPRAYADNKAFDSSDGEQATDRGLGG</sequence>
<feature type="transmembrane region" description="Helical" evidence="7">
    <location>
        <begin position="281"/>
        <end position="302"/>
    </location>
</feature>
<feature type="compositionally biased region" description="Acidic residues" evidence="6">
    <location>
        <begin position="311"/>
        <end position="325"/>
    </location>
</feature>
<feature type="domain" description="G-protein coupled receptors family 3 profile" evidence="9">
    <location>
        <begin position="48"/>
        <end position="259"/>
    </location>
</feature>
<dbReference type="AlphaFoldDB" id="A0A401TI51"/>
<feature type="transmembrane region" description="Helical" evidence="7">
    <location>
        <begin position="152"/>
        <end position="174"/>
    </location>
</feature>
<keyword evidence="3 7" id="KW-0812">Transmembrane</keyword>
<feature type="transmembrane region" description="Helical" evidence="7">
    <location>
        <begin position="47"/>
        <end position="72"/>
    </location>
</feature>
<evidence type="ECO:0000256" key="4">
    <source>
        <dbReference type="ARBA" id="ARBA00022989"/>
    </source>
</evidence>
<evidence type="ECO:0000313" key="10">
    <source>
        <dbReference type="EMBL" id="GCC42286.1"/>
    </source>
</evidence>
<dbReference type="GO" id="GO:0043235">
    <property type="term" value="C:receptor complex"/>
    <property type="evidence" value="ECO:0007669"/>
    <property type="project" value="TreeGrafter"/>
</dbReference>
<evidence type="ECO:0000313" key="11">
    <source>
        <dbReference type="Proteomes" id="UP000287033"/>
    </source>
</evidence>
<keyword evidence="8" id="KW-0732">Signal</keyword>
<dbReference type="Pfam" id="PF00003">
    <property type="entry name" value="7tm_3"/>
    <property type="match status" value="1"/>
</dbReference>
<keyword evidence="5 7" id="KW-0472">Membrane</keyword>
<evidence type="ECO:0000256" key="7">
    <source>
        <dbReference type="SAM" id="Phobius"/>
    </source>
</evidence>
<evidence type="ECO:0000256" key="3">
    <source>
        <dbReference type="ARBA" id="ARBA00022692"/>
    </source>
</evidence>
<evidence type="ECO:0000256" key="8">
    <source>
        <dbReference type="SAM" id="SignalP"/>
    </source>
</evidence>
<organism evidence="10 11">
    <name type="scientific">Chiloscyllium punctatum</name>
    <name type="common">Brownbanded bambooshark</name>
    <name type="synonym">Hemiscyllium punctatum</name>
    <dbReference type="NCBI Taxonomy" id="137246"/>
    <lineage>
        <taxon>Eukaryota</taxon>
        <taxon>Metazoa</taxon>
        <taxon>Chordata</taxon>
        <taxon>Craniata</taxon>
        <taxon>Vertebrata</taxon>
        <taxon>Chondrichthyes</taxon>
        <taxon>Elasmobranchii</taxon>
        <taxon>Galeomorphii</taxon>
        <taxon>Galeoidea</taxon>
        <taxon>Orectolobiformes</taxon>
        <taxon>Hemiscylliidae</taxon>
        <taxon>Chiloscyllium</taxon>
    </lineage>
</organism>
<accession>A0A401TI51</accession>
<dbReference type="InterPro" id="IPR051753">
    <property type="entry name" value="RA-inducible_GPCR3"/>
</dbReference>
<feature type="transmembrane region" description="Helical" evidence="7">
    <location>
        <begin position="233"/>
        <end position="256"/>
    </location>
</feature>
<feature type="transmembrane region" description="Helical" evidence="7">
    <location>
        <begin position="84"/>
        <end position="106"/>
    </location>
</feature>
<feature type="region of interest" description="Disordered" evidence="6">
    <location>
        <begin position="307"/>
        <end position="367"/>
    </location>
</feature>
<comment type="similarity">
    <text evidence="2">Belongs to the G-protein coupled receptor 3 family.</text>
</comment>
<dbReference type="GO" id="GO:0005886">
    <property type="term" value="C:plasma membrane"/>
    <property type="evidence" value="ECO:0007669"/>
    <property type="project" value="TreeGrafter"/>
</dbReference>
<dbReference type="OMA" id="PANCGAR"/>
<comment type="caution">
    <text evidence="10">The sequence shown here is derived from an EMBL/GenBank/DDBJ whole genome shotgun (WGS) entry which is preliminary data.</text>
</comment>
<dbReference type="InterPro" id="IPR017978">
    <property type="entry name" value="GPCR_3_C"/>
</dbReference>
<evidence type="ECO:0000256" key="5">
    <source>
        <dbReference type="ARBA" id="ARBA00023136"/>
    </source>
</evidence>
<feature type="signal peptide" evidence="8">
    <location>
        <begin position="1"/>
        <end position="21"/>
    </location>
</feature>
<name>A0A401TI51_CHIPU</name>
<dbReference type="EMBL" id="BEZZ01071870">
    <property type="protein sequence ID" value="GCC42286.1"/>
    <property type="molecule type" value="Genomic_DNA"/>
</dbReference>
<feature type="chain" id="PRO_5019305688" description="G-protein coupled receptors family 3 profile domain-containing protein" evidence="8">
    <location>
        <begin position="22"/>
        <end position="367"/>
    </location>
</feature>
<reference evidence="10 11" key="1">
    <citation type="journal article" date="2018" name="Nat. Ecol. Evol.">
        <title>Shark genomes provide insights into elasmobranch evolution and the origin of vertebrates.</title>
        <authorList>
            <person name="Hara Y"/>
            <person name="Yamaguchi K"/>
            <person name="Onimaru K"/>
            <person name="Kadota M"/>
            <person name="Koyanagi M"/>
            <person name="Keeley SD"/>
            <person name="Tatsumi K"/>
            <person name="Tanaka K"/>
            <person name="Motone F"/>
            <person name="Kageyama Y"/>
            <person name="Nozu R"/>
            <person name="Adachi N"/>
            <person name="Nishimura O"/>
            <person name="Nakagawa R"/>
            <person name="Tanegashima C"/>
            <person name="Kiyatake I"/>
            <person name="Matsumoto R"/>
            <person name="Murakumo K"/>
            <person name="Nishida K"/>
            <person name="Terakita A"/>
            <person name="Kuratani S"/>
            <person name="Sato K"/>
            <person name="Hyodo S Kuraku.S."/>
        </authorList>
    </citation>
    <scope>NUCLEOTIDE SEQUENCE [LARGE SCALE GENOMIC DNA]</scope>
</reference>
<dbReference type="GO" id="GO:0004930">
    <property type="term" value="F:G protein-coupled receptor activity"/>
    <property type="evidence" value="ECO:0007669"/>
    <property type="project" value="InterPro"/>
</dbReference>